<keyword evidence="8 14" id="KW-0732">Signal</keyword>
<dbReference type="PANTHER" id="PTHR10740">
    <property type="entry name" value="TRANSFORMING GROWTH FACTOR ALPHA"/>
    <property type="match status" value="1"/>
</dbReference>
<evidence type="ECO:0000313" key="16">
    <source>
        <dbReference type="Proteomes" id="UP000826234"/>
    </source>
</evidence>
<evidence type="ECO:0000256" key="13">
    <source>
        <dbReference type="SAM" id="MobiDB-lite"/>
    </source>
</evidence>
<sequence>MPFFPLVVFSILVNGEETGVLQNEGYKKEAREDWADVQLLPARETLARGVEREGAISSSGDNFSEIPRVAFLSKPQDPVTPLKEDNGKKRRKGKGRKRDPCLRKYKDYCFYGECRYIRILKAPSCMCHKQGAYDVENEEKVKLGSTGNH</sequence>
<name>A0ABQ7SL65_PHRPL</name>
<dbReference type="PANTHER" id="PTHR10740:SF4">
    <property type="entry name" value="PROHEPARIN-BINDING EGF-LIKE GROWTH FACTOR"/>
    <property type="match status" value="1"/>
</dbReference>
<evidence type="ECO:0000256" key="5">
    <source>
        <dbReference type="ARBA" id="ARBA00022536"/>
    </source>
</evidence>
<gene>
    <name evidence="15" type="ORF">JD844_017065</name>
</gene>
<keyword evidence="11" id="KW-0472">Membrane</keyword>
<feature type="signal peptide" evidence="14">
    <location>
        <begin position="1"/>
        <end position="15"/>
    </location>
</feature>
<keyword evidence="6" id="KW-0358">Heparin-binding</keyword>
<keyword evidence="4" id="KW-0964">Secreted</keyword>
<keyword evidence="16" id="KW-1185">Reference proteome</keyword>
<evidence type="ECO:0000256" key="9">
    <source>
        <dbReference type="ARBA" id="ARBA00022989"/>
    </source>
</evidence>
<feature type="compositionally biased region" description="Basic residues" evidence="13">
    <location>
        <begin position="88"/>
        <end position="97"/>
    </location>
</feature>
<reference evidence="15 16" key="1">
    <citation type="journal article" date="2022" name="Gigascience">
        <title>A chromosome-level genome assembly and annotation of the desert horned lizard, Phrynosoma platyrhinos, provides insight into chromosomal rearrangements among reptiles.</title>
        <authorList>
            <person name="Koochekian N."/>
            <person name="Ascanio A."/>
            <person name="Farleigh K."/>
            <person name="Card D.C."/>
            <person name="Schield D.R."/>
            <person name="Castoe T.A."/>
            <person name="Jezkova T."/>
        </authorList>
    </citation>
    <scope>NUCLEOTIDE SEQUENCE [LARGE SCALE GENOMIC DNA]</scope>
    <source>
        <strain evidence="15">NK-2021</strain>
    </source>
</reference>
<feature type="chain" id="PRO_5047011975" description="Proheparin-binding EGF-like growth factor" evidence="14">
    <location>
        <begin position="16"/>
        <end position="149"/>
    </location>
</feature>
<evidence type="ECO:0000256" key="10">
    <source>
        <dbReference type="ARBA" id="ARBA00023030"/>
    </source>
</evidence>
<proteinExistence type="predicted"/>
<evidence type="ECO:0000256" key="14">
    <source>
        <dbReference type="SAM" id="SignalP"/>
    </source>
</evidence>
<keyword evidence="12" id="KW-1015">Disulfide bond</keyword>
<evidence type="ECO:0000256" key="1">
    <source>
        <dbReference type="ARBA" id="ARBA00004239"/>
    </source>
</evidence>
<dbReference type="Proteomes" id="UP000826234">
    <property type="component" value="Unassembled WGS sequence"/>
</dbReference>
<keyword evidence="5" id="KW-0245">EGF-like domain</keyword>
<keyword evidence="9" id="KW-1133">Transmembrane helix</keyword>
<organism evidence="15 16">
    <name type="scientific">Phrynosoma platyrhinos</name>
    <name type="common">Desert horned lizard</name>
    <dbReference type="NCBI Taxonomy" id="52577"/>
    <lineage>
        <taxon>Eukaryota</taxon>
        <taxon>Metazoa</taxon>
        <taxon>Chordata</taxon>
        <taxon>Craniata</taxon>
        <taxon>Vertebrata</taxon>
        <taxon>Euteleostomi</taxon>
        <taxon>Lepidosauria</taxon>
        <taxon>Squamata</taxon>
        <taxon>Bifurcata</taxon>
        <taxon>Unidentata</taxon>
        <taxon>Episquamata</taxon>
        <taxon>Toxicofera</taxon>
        <taxon>Iguania</taxon>
        <taxon>Phrynosomatidae</taxon>
        <taxon>Phrynosomatinae</taxon>
        <taxon>Phrynosoma</taxon>
    </lineage>
</organism>
<keyword evidence="10" id="KW-0339">Growth factor</keyword>
<feature type="region of interest" description="Disordered" evidence="13">
    <location>
        <begin position="74"/>
        <end position="99"/>
    </location>
</feature>
<evidence type="ECO:0000256" key="7">
    <source>
        <dbReference type="ARBA" id="ARBA00022692"/>
    </source>
</evidence>
<evidence type="ECO:0000256" key="3">
    <source>
        <dbReference type="ARBA" id="ARBA00022475"/>
    </source>
</evidence>
<evidence type="ECO:0000313" key="15">
    <source>
        <dbReference type="EMBL" id="KAH0618085.1"/>
    </source>
</evidence>
<comment type="subcellular location">
    <subcellularLocation>
        <location evidence="2">Cell membrane</location>
        <topology evidence="2">Single-pass type I membrane protein</topology>
    </subcellularLocation>
    <subcellularLocation>
        <location evidence="1">Secreted</location>
        <location evidence="1">Extracellular space</location>
    </subcellularLocation>
</comment>
<evidence type="ECO:0008006" key="17">
    <source>
        <dbReference type="Google" id="ProtNLM"/>
    </source>
</evidence>
<evidence type="ECO:0000256" key="4">
    <source>
        <dbReference type="ARBA" id="ARBA00022525"/>
    </source>
</evidence>
<evidence type="ECO:0000256" key="2">
    <source>
        <dbReference type="ARBA" id="ARBA00004251"/>
    </source>
</evidence>
<comment type="caution">
    <text evidence="15">The sequence shown here is derived from an EMBL/GenBank/DDBJ whole genome shotgun (WGS) entry which is preliminary data.</text>
</comment>
<accession>A0ABQ7SL65</accession>
<protein>
    <recommendedName>
        <fullName evidence="17">Proheparin-binding EGF-like growth factor</fullName>
    </recommendedName>
</protein>
<evidence type="ECO:0000256" key="6">
    <source>
        <dbReference type="ARBA" id="ARBA00022674"/>
    </source>
</evidence>
<dbReference type="EMBL" id="JAIPUX010005289">
    <property type="protein sequence ID" value="KAH0618085.1"/>
    <property type="molecule type" value="Genomic_DNA"/>
</dbReference>
<dbReference type="Gene3D" id="2.10.25.10">
    <property type="entry name" value="Laminin"/>
    <property type="match status" value="1"/>
</dbReference>
<dbReference type="SUPFAM" id="SSF57196">
    <property type="entry name" value="EGF/Laminin"/>
    <property type="match status" value="1"/>
</dbReference>
<evidence type="ECO:0000256" key="8">
    <source>
        <dbReference type="ARBA" id="ARBA00022729"/>
    </source>
</evidence>
<keyword evidence="3" id="KW-1003">Cell membrane</keyword>
<evidence type="ECO:0000256" key="11">
    <source>
        <dbReference type="ARBA" id="ARBA00023136"/>
    </source>
</evidence>
<evidence type="ECO:0000256" key="12">
    <source>
        <dbReference type="ARBA" id="ARBA00023157"/>
    </source>
</evidence>
<keyword evidence="7" id="KW-0812">Transmembrane</keyword>